<proteinExistence type="inferred from homology"/>
<dbReference type="GO" id="GO:0005886">
    <property type="term" value="C:plasma membrane"/>
    <property type="evidence" value="ECO:0007669"/>
    <property type="project" value="UniProtKB-SubCell"/>
</dbReference>
<organism evidence="13 14">
    <name type="scientific">Cudoniella acicularis</name>
    <dbReference type="NCBI Taxonomy" id="354080"/>
    <lineage>
        <taxon>Eukaryota</taxon>
        <taxon>Fungi</taxon>
        <taxon>Dikarya</taxon>
        <taxon>Ascomycota</taxon>
        <taxon>Pezizomycotina</taxon>
        <taxon>Leotiomycetes</taxon>
        <taxon>Helotiales</taxon>
        <taxon>Tricladiaceae</taxon>
        <taxon>Cudoniella</taxon>
    </lineage>
</organism>
<evidence type="ECO:0000256" key="10">
    <source>
        <dbReference type="RuleBase" id="RU366040"/>
    </source>
</evidence>
<comment type="similarity">
    <text evidence="10">Belongs to the chitin synthase family.</text>
</comment>
<feature type="transmembrane region" description="Helical" evidence="10">
    <location>
        <begin position="489"/>
        <end position="508"/>
    </location>
</feature>
<comment type="catalytic activity">
    <reaction evidence="10">
        <text>[(1-&gt;4)-N-acetyl-beta-D-glucosaminyl](n) + UDP-N-acetyl-alpha-D-glucosamine = [(1-&gt;4)-N-acetyl-beta-D-glucosaminyl](n+1) + UDP + H(+)</text>
        <dbReference type="Rhea" id="RHEA:16637"/>
        <dbReference type="Rhea" id="RHEA-COMP:9593"/>
        <dbReference type="Rhea" id="RHEA-COMP:9595"/>
        <dbReference type="ChEBI" id="CHEBI:15378"/>
        <dbReference type="ChEBI" id="CHEBI:17029"/>
        <dbReference type="ChEBI" id="CHEBI:57705"/>
        <dbReference type="ChEBI" id="CHEBI:58223"/>
        <dbReference type="EC" id="2.4.1.16"/>
    </reaction>
</comment>
<dbReference type="GO" id="GO:0004100">
    <property type="term" value="F:chitin synthase activity"/>
    <property type="evidence" value="ECO:0007669"/>
    <property type="project" value="UniProtKB-UniRule"/>
</dbReference>
<evidence type="ECO:0000256" key="3">
    <source>
        <dbReference type="ARBA" id="ARBA00022475"/>
    </source>
</evidence>
<feature type="transmembrane region" description="Helical" evidence="10">
    <location>
        <begin position="754"/>
        <end position="776"/>
    </location>
</feature>
<evidence type="ECO:0000256" key="2">
    <source>
        <dbReference type="ARBA" id="ARBA00012543"/>
    </source>
</evidence>
<keyword evidence="6 10" id="KW-0812">Transmembrane</keyword>
<keyword evidence="5 10" id="KW-0808">Transferase</keyword>
<keyword evidence="8 10" id="KW-0472">Membrane</keyword>
<evidence type="ECO:0000259" key="12">
    <source>
        <dbReference type="Pfam" id="PF08407"/>
    </source>
</evidence>
<protein>
    <recommendedName>
        <fullName evidence="2 10">Chitin synthase</fullName>
        <ecNumber evidence="2 10">2.4.1.16</ecNumber>
    </recommendedName>
</protein>
<feature type="compositionally biased region" description="Basic and acidic residues" evidence="11">
    <location>
        <begin position="1"/>
        <end position="10"/>
    </location>
</feature>
<dbReference type="GO" id="GO:0006031">
    <property type="term" value="P:chitin biosynthetic process"/>
    <property type="evidence" value="ECO:0007669"/>
    <property type="project" value="UniProtKB-UniRule"/>
</dbReference>
<dbReference type="EC" id="2.4.1.16" evidence="2 10"/>
<dbReference type="Pfam" id="PF01644">
    <property type="entry name" value="Chitin_synth_1"/>
    <property type="match status" value="1"/>
</dbReference>
<accession>A0A8H4VYE2</accession>
<evidence type="ECO:0000256" key="1">
    <source>
        <dbReference type="ARBA" id="ARBA00004651"/>
    </source>
</evidence>
<dbReference type="OrthoDB" id="26569at2759"/>
<feature type="transmembrane region" description="Helical" evidence="10">
    <location>
        <begin position="544"/>
        <end position="567"/>
    </location>
</feature>
<dbReference type="InterPro" id="IPR013616">
    <property type="entry name" value="Chitin_synth_N"/>
</dbReference>
<reference evidence="13 14" key="1">
    <citation type="submission" date="2020-03" db="EMBL/GenBank/DDBJ databases">
        <title>Draft Genome Sequence of Cudoniella acicularis.</title>
        <authorList>
            <person name="Buettner E."/>
            <person name="Kellner H."/>
        </authorList>
    </citation>
    <scope>NUCLEOTIDE SEQUENCE [LARGE SCALE GENOMIC DNA]</scope>
    <source>
        <strain evidence="13 14">DSM 108380</strain>
    </source>
</reference>
<dbReference type="InterPro" id="IPR004835">
    <property type="entry name" value="Chitin_synth"/>
</dbReference>
<dbReference type="GO" id="GO:0071555">
    <property type="term" value="P:cell wall organization"/>
    <property type="evidence" value="ECO:0007669"/>
    <property type="project" value="UniProtKB-KW"/>
</dbReference>
<feature type="transmembrane region" description="Helical" evidence="10">
    <location>
        <begin position="621"/>
        <end position="649"/>
    </location>
</feature>
<dbReference type="EMBL" id="JAAMPI010000987">
    <property type="protein sequence ID" value="KAF4627328.1"/>
    <property type="molecule type" value="Genomic_DNA"/>
</dbReference>
<feature type="compositionally biased region" description="Basic and acidic residues" evidence="11">
    <location>
        <begin position="47"/>
        <end position="63"/>
    </location>
</feature>
<feature type="transmembrane region" description="Helical" evidence="10">
    <location>
        <begin position="796"/>
        <end position="819"/>
    </location>
</feature>
<feature type="domain" description="Chitin synthase N-terminal" evidence="12">
    <location>
        <begin position="109"/>
        <end position="169"/>
    </location>
</feature>
<keyword evidence="3 10" id="KW-1003">Cell membrane</keyword>
<comment type="caution">
    <text evidence="13">The sequence shown here is derived from an EMBL/GenBank/DDBJ whole genome shotgun (WGS) entry which is preliminary data.</text>
</comment>
<comment type="function">
    <text evidence="10">Polymerizes chitin, a structural polymer of the cell wall and septum, by transferring the sugar moiety of UDP-GlcNAc to the non-reducing end of the growing chitin polymer.</text>
</comment>
<evidence type="ECO:0000256" key="9">
    <source>
        <dbReference type="ARBA" id="ARBA00023316"/>
    </source>
</evidence>
<evidence type="ECO:0000256" key="5">
    <source>
        <dbReference type="ARBA" id="ARBA00022679"/>
    </source>
</evidence>
<gene>
    <name evidence="13" type="ORF">G7Y89_g10830</name>
</gene>
<evidence type="ECO:0000256" key="7">
    <source>
        <dbReference type="ARBA" id="ARBA00022989"/>
    </source>
</evidence>
<dbReference type="InterPro" id="IPR029044">
    <property type="entry name" value="Nucleotide-diphossugar_trans"/>
</dbReference>
<sequence>MDPYGRDGRHSGHIPMPVPQDPDDPLLYNRPSYTDMRHQGGYEPAYDDPRQDYDLDPENDHYESFQPTSQDVPLMPRNNLRPDHAAAGAEQASNRGTPVSGGFRDTGINRHLIYDCPVPPKLLRHIQHKPGDRELTHMRYTAVTCDPADFVNEGFRLRQQIYTQKRRTELFIVVTMYNEEDVLFGRTMTGVIKNIEYMCKMEGRHNGLWDKDGWKRIVVCVVVDGRAKLNIRTRALLTAMGVYQHGIGVEKVNEAPVTAHLYEYTTKVDIEYKSGLVETKPGNGPPVQILFCLKEKNQKKINSHRWALQAFGEALKPNVVVLLDAGTRPGNKSIYQLWRAFDLDPHCGGACGEIKAMLGKGKLWEKLWNPVVAAQNFEYKMSNILDKPMESAFGFISVLPGAFSAYRFVALQNDSKNRGPLEKYFDGEKHHLDADIFTKNMYLAEDRILCFELVAKRNSSWVLTYVCTASGETDVPEEMPLLIKQRRRWLNGSFFAAVYALAHFYQIFRSSHSMTRKIMFMVEFLYQTISMIFSWFAVANFFLVFQILTTALGQPELLGTVVVCFVLSLGNTPDGSRKFYITMVYSWGAIMVYLLFASWFITIKSVVAELHDGEKFTIASLFQNTLFFTLIVSLLSTYLLWIFVSIVFLDPWHILTCSLQYLLLSPTYTNVINVYAFCNTHDVTWGTKGDDKPEKLKTATVGKDGKSDQELTFENLDGIYDEALATFAVPFVEEEAVMSPADKELNYNKSFRSYVVLAWMFCNAALVAVVLKAGGLQRLNLQSNTGAEDESATVKFYLLIILWSVAGLSFFKFVGAMWYKTKRIFIR</sequence>
<dbReference type="Proteomes" id="UP000566819">
    <property type="component" value="Unassembled WGS sequence"/>
</dbReference>
<evidence type="ECO:0000313" key="13">
    <source>
        <dbReference type="EMBL" id="KAF4627328.1"/>
    </source>
</evidence>
<dbReference type="PANTHER" id="PTHR22914:SF9">
    <property type="entry name" value="CHITIN SYNTHASE 1"/>
    <property type="match status" value="1"/>
</dbReference>
<dbReference type="AlphaFoldDB" id="A0A8H4VYE2"/>
<keyword evidence="4 10" id="KW-0328">Glycosyltransferase</keyword>
<keyword evidence="9 10" id="KW-0961">Cell wall biogenesis/degradation</keyword>
<comment type="subcellular location">
    <subcellularLocation>
        <location evidence="1 10">Cell membrane</location>
        <topology evidence="1 10">Multi-pass membrane protein</topology>
    </subcellularLocation>
</comment>
<keyword evidence="7 10" id="KW-1133">Transmembrane helix</keyword>
<evidence type="ECO:0000313" key="14">
    <source>
        <dbReference type="Proteomes" id="UP000566819"/>
    </source>
</evidence>
<evidence type="ECO:0000256" key="6">
    <source>
        <dbReference type="ARBA" id="ARBA00022692"/>
    </source>
</evidence>
<feature type="transmembrane region" description="Helical" evidence="10">
    <location>
        <begin position="579"/>
        <end position="601"/>
    </location>
</feature>
<evidence type="ECO:0000256" key="8">
    <source>
        <dbReference type="ARBA" id="ARBA00023136"/>
    </source>
</evidence>
<dbReference type="Pfam" id="PF08407">
    <property type="entry name" value="Chitin_synth_1N"/>
    <property type="match status" value="1"/>
</dbReference>
<keyword evidence="14" id="KW-1185">Reference proteome</keyword>
<evidence type="ECO:0000256" key="11">
    <source>
        <dbReference type="SAM" id="MobiDB-lite"/>
    </source>
</evidence>
<evidence type="ECO:0000256" key="4">
    <source>
        <dbReference type="ARBA" id="ARBA00022676"/>
    </source>
</evidence>
<dbReference type="GO" id="GO:0030428">
    <property type="term" value="C:cell septum"/>
    <property type="evidence" value="ECO:0007669"/>
    <property type="project" value="TreeGrafter"/>
</dbReference>
<feature type="transmembrane region" description="Helical" evidence="10">
    <location>
        <begin position="520"/>
        <end position="538"/>
    </location>
</feature>
<dbReference type="SUPFAM" id="SSF53448">
    <property type="entry name" value="Nucleotide-diphospho-sugar transferases"/>
    <property type="match status" value="1"/>
</dbReference>
<dbReference type="CDD" id="cd04190">
    <property type="entry name" value="Chitin_synth_C"/>
    <property type="match status" value="1"/>
</dbReference>
<feature type="region of interest" description="Disordered" evidence="11">
    <location>
        <begin position="1"/>
        <end position="100"/>
    </location>
</feature>
<name>A0A8H4VYE2_9HELO</name>
<dbReference type="PANTHER" id="PTHR22914">
    <property type="entry name" value="CHITIN SYNTHASE"/>
    <property type="match status" value="1"/>
</dbReference>